<dbReference type="Proteomes" id="UP000619788">
    <property type="component" value="Unassembled WGS sequence"/>
</dbReference>
<comment type="caution">
    <text evidence="1">The sequence shown here is derived from an EMBL/GenBank/DDBJ whole genome shotgun (WGS) entry which is preliminary data.</text>
</comment>
<dbReference type="RefSeq" id="WP_204063573.1">
    <property type="nucleotide sequence ID" value="NZ_BOOJ01000018.1"/>
</dbReference>
<evidence type="ECO:0000313" key="1">
    <source>
        <dbReference type="EMBL" id="GIH91274.1"/>
    </source>
</evidence>
<name>A0A8J3SDC2_9ACTN</name>
<dbReference type="InterPro" id="IPR045592">
    <property type="entry name" value="DUF6461"/>
</dbReference>
<reference evidence="1 2" key="1">
    <citation type="submission" date="2021-01" db="EMBL/GenBank/DDBJ databases">
        <title>Whole genome shotgun sequence of Planobispora siamensis NBRC 107568.</title>
        <authorList>
            <person name="Komaki H."/>
            <person name="Tamura T."/>
        </authorList>
    </citation>
    <scope>NUCLEOTIDE SEQUENCE [LARGE SCALE GENOMIC DNA]</scope>
    <source>
        <strain evidence="1 2">NBRC 107568</strain>
    </source>
</reference>
<proteinExistence type="predicted"/>
<dbReference type="AlphaFoldDB" id="A0A8J3SDC2"/>
<organism evidence="1 2">
    <name type="scientific">Planobispora siamensis</name>
    <dbReference type="NCBI Taxonomy" id="936338"/>
    <lineage>
        <taxon>Bacteria</taxon>
        <taxon>Bacillati</taxon>
        <taxon>Actinomycetota</taxon>
        <taxon>Actinomycetes</taxon>
        <taxon>Streptosporangiales</taxon>
        <taxon>Streptosporangiaceae</taxon>
        <taxon>Planobispora</taxon>
    </lineage>
</organism>
<keyword evidence="2" id="KW-1185">Reference proteome</keyword>
<gene>
    <name evidence="1" type="ORF">Psi01_19040</name>
</gene>
<protein>
    <submittedName>
        <fullName evidence="1">Uncharacterized protein</fullName>
    </submittedName>
</protein>
<sequence>MITMPDDYTWLIERVNGACLTYIRGLTAEEVIVRRGGRPEEFVPMPFWELGAATDSGVSLGVLAIGDWVFTIEPGRNGLAEEVIMPMSAGARVVAHSHLDIKALDYFYWIEDGELQFCFIAQEGYLQQVPDELTETMNLIDSAYPPLTDPHEGPMFLLAEHLTGIKLTPQLLEESIYLSGVVPEPQSWEKPWPW</sequence>
<evidence type="ECO:0000313" key="2">
    <source>
        <dbReference type="Proteomes" id="UP000619788"/>
    </source>
</evidence>
<dbReference type="Pfam" id="PF20062">
    <property type="entry name" value="DUF6461"/>
    <property type="match status" value="1"/>
</dbReference>
<accession>A0A8J3SDC2</accession>
<dbReference type="EMBL" id="BOOJ01000018">
    <property type="protein sequence ID" value="GIH91274.1"/>
    <property type="molecule type" value="Genomic_DNA"/>
</dbReference>